<dbReference type="PROSITE" id="PS50931">
    <property type="entry name" value="HTH_LYSR"/>
    <property type="match status" value="1"/>
</dbReference>
<dbReference type="RefSeq" id="WP_093925065.1">
    <property type="nucleotide sequence ID" value="NZ_FOMW01000015.1"/>
</dbReference>
<dbReference type="Pfam" id="PF00126">
    <property type="entry name" value="HTH_1"/>
    <property type="match status" value="1"/>
</dbReference>
<dbReference type="SUPFAM" id="SSF53850">
    <property type="entry name" value="Periplasmic binding protein-like II"/>
    <property type="match status" value="1"/>
</dbReference>
<dbReference type="Proteomes" id="UP000198977">
    <property type="component" value="Unassembled WGS sequence"/>
</dbReference>
<dbReference type="PANTHER" id="PTHR30419">
    <property type="entry name" value="HTH-TYPE TRANSCRIPTIONAL REGULATOR YBHD"/>
    <property type="match status" value="1"/>
</dbReference>
<dbReference type="AlphaFoldDB" id="A0A1I2F9L0"/>
<keyword evidence="4" id="KW-0804">Transcription</keyword>
<protein>
    <submittedName>
        <fullName evidence="6">ModE molybdate transport repressor domain-containing protein</fullName>
    </submittedName>
</protein>
<evidence type="ECO:0000256" key="4">
    <source>
        <dbReference type="ARBA" id="ARBA00023163"/>
    </source>
</evidence>
<evidence type="ECO:0000259" key="5">
    <source>
        <dbReference type="PROSITE" id="PS50931"/>
    </source>
</evidence>
<dbReference type="InterPro" id="IPR000847">
    <property type="entry name" value="LysR_HTH_N"/>
</dbReference>
<sequence length="305" mass="34079">MYINHRELRVFLAIARCGTINAAAQTIGMTQPALSRSLKRLEETLAVRLFDRHPGGMALTEFGYLVQKHAELIEFENIRLAEELRMMNGAATGLVRVGLVPSAISSLLKLALAELYWVAPDIQVQVIEGAGNQMLDLVANSSVDFAIIGQVQSDIPEGVLTAPIGHEQVCVVAGPNHPIHSKPELSLSELKKHRWILPEKGNAIWLGFNNLFRRAGLEPPVPFVTTNSVHTLKTMVAEENYLSMMSRVIFSLEEKHRLILPIPLDTAHWQREILLARRRNRNFLPATRLLLSEFEKQAKLLAQPA</sequence>
<keyword evidence="2" id="KW-0805">Transcription regulation</keyword>
<dbReference type="PANTHER" id="PTHR30419:SF8">
    <property type="entry name" value="NITROGEN ASSIMILATION TRANSCRIPTIONAL ACTIVATOR-RELATED"/>
    <property type="match status" value="1"/>
</dbReference>
<keyword evidence="3" id="KW-0238">DNA-binding</keyword>
<dbReference type="SUPFAM" id="SSF46785">
    <property type="entry name" value="Winged helix' DNA-binding domain"/>
    <property type="match status" value="1"/>
</dbReference>
<evidence type="ECO:0000256" key="1">
    <source>
        <dbReference type="ARBA" id="ARBA00009437"/>
    </source>
</evidence>
<dbReference type="InterPro" id="IPR036390">
    <property type="entry name" value="WH_DNA-bd_sf"/>
</dbReference>
<dbReference type="GO" id="GO:0003700">
    <property type="term" value="F:DNA-binding transcription factor activity"/>
    <property type="evidence" value="ECO:0007669"/>
    <property type="project" value="InterPro"/>
</dbReference>
<feature type="domain" description="HTH lysR-type" evidence="5">
    <location>
        <begin position="1"/>
        <end position="60"/>
    </location>
</feature>
<dbReference type="Gene3D" id="1.10.10.10">
    <property type="entry name" value="Winged helix-like DNA-binding domain superfamily/Winged helix DNA-binding domain"/>
    <property type="match status" value="1"/>
</dbReference>
<dbReference type="Gene3D" id="3.40.190.290">
    <property type="match status" value="1"/>
</dbReference>
<dbReference type="PRINTS" id="PR00039">
    <property type="entry name" value="HTHLYSR"/>
</dbReference>
<evidence type="ECO:0000256" key="3">
    <source>
        <dbReference type="ARBA" id="ARBA00023125"/>
    </source>
</evidence>
<name>A0A1I2F9L0_9RHOB</name>
<dbReference type="Pfam" id="PF03466">
    <property type="entry name" value="LysR_substrate"/>
    <property type="match status" value="1"/>
</dbReference>
<accession>A0A1I2F9L0</accession>
<organism evidence="6 7">
    <name type="scientific">Sulfitobacter brevis</name>
    <dbReference type="NCBI Taxonomy" id="74348"/>
    <lineage>
        <taxon>Bacteria</taxon>
        <taxon>Pseudomonadati</taxon>
        <taxon>Pseudomonadota</taxon>
        <taxon>Alphaproteobacteria</taxon>
        <taxon>Rhodobacterales</taxon>
        <taxon>Roseobacteraceae</taxon>
        <taxon>Sulfitobacter</taxon>
    </lineage>
</organism>
<proteinExistence type="inferred from homology"/>
<evidence type="ECO:0000313" key="7">
    <source>
        <dbReference type="Proteomes" id="UP000198977"/>
    </source>
</evidence>
<dbReference type="InterPro" id="IPR005119">
    <property type="entry name" value="LysR_subst-bd"/>
</dbReference>
<dbReference type="EMBL" id="FOMW01000015">
    <property type="protein sequence ID" value="SFF02042.1"/>
    <property type="molecule type" value="Genomic_DNA"/>
</dbReference>
<evidence type="ECO:0000313" key="6">
    <source>
        <dbReference type="EMBL" id="SFF02042.1"/>
    </source>
</evidence>
<dbReference type="GO" id="GO:0003677">
    <property type="term" value="F:DNA binding"/>
    <property type="evidence" value="ECO:0007669"/>
    <property type="project" value="UniProtKB-KW"/>
</dbReference>
<dbReference type="STRING" id="74348.SAMN04488523_11527"/>
<dbReference type="GO" id="GO:0005829">
    <property type="term" value="C:cytosol"/>
    <property type="evidence" value="ECO:0007669"/>
    <property type="project" value="TreeGrafter"/>
</dbReference>
<reference evidence="6 7" key="1">
    <citation type="submission" date="2016-10" db="EMBL/GenBank/DDBJ databases">
        <authorList>
            <person name="de Groot N.N."/>
        </authorList>
    </citation>
    <scope>NUCLEOTIDE SEQUENCE [LARGE SCALE GENOMIC DNA]</scope>
    <source>
        <strain evidence="6 7">DSM 11443</strain>
    </source>
</reference>
<dbReference type="OrthoDB" id="5297263at2"/>
<evidence type="ECO:0000256" key="2">
    <source>
        <dbReference type="ARBA" id="ARBA00023015"/>
    </source>
</evidence>
<dbReference type="InterPro" id="IPR050950">
    <property type="entry name" value="HTH-type_LysR_regulators"/>
</dbReference>
<comment type="similarity">
    <text evidence="1">Belongs to the LysR transcriptional regulatory family.</text>
</comment>
<gene>
    <name evidence="6" type="ORF">SAMN04488523_11527</name>
</gene>
<keyword evidence="7" id="KW-1185">Reference proteome</keyword>
<dbReference type="InterPro" id="IPR036388">
    <property type="entry name" value="WH-like_DNA-bd_sf"/>
</dbReference>